<name>A0A2A2M5C0_9BILA</name>
<evidence type="ECO:0000313" key="2">
    <source>
        <dbReference type="EMBL" id="PAV93688.1"/>
    </source>
</evidence>
<evidence type="ECO:0000313" key="3">
    <source>
        <dbReference type="Proteomes" id="UP000218231"/>
    </source>
</evidence>
<dbReference type="Proteomes" id="UP000218231">
    <property type="component" value="Unassembled WGS sequence"/>
</dbReference>
<comment type="caution">
    <text evidence="2">The sequence shown here is derived from an EMBL/GenBank/DDBJ whole genome shotgun (WGS) entry which is preliminary data.</text>
</comment>
<evidence type="ECO:0000256" key="1">
    <source>
        <dbReference type="SAM" id="MobiDB-lite"/>
    </source>
</evidence>
<proteinExistence type="predicted"/>
<keyword evidence="3" id="KW-1185">Reference proteome</keyword>
<dbReference type="EMBL" id="LIAE01004725">
    <property type="protein sequence ID" value="PAV93688.1"/>
    <property type="molecule type" value="Genomic_DNA"/>
</dbReference>
<feature type="region of interest" description="Disordered" evidence="1">
    <location>
        <begin position="13"/>
        <end position="41"/>
    </location>
</feature>
<feature type="region of interest" description="Disordered" evidence="1">
    <location>
        <begin position="70"/>
        <end position="112"/>
    </location>
</feature>
<dbReference type="AlphaFoldDB" id="A0A2A2M5C0"/>
<organism evidence="2 3">
    <name type="scientific">Diploscapter pachys</name>
    <dbReference type="NCBI Taxonomy" id="2018661"/>
    <lineage>
        <taxon>Eukaryota</taxon>
        <taxon>Metazoa</taxon>
        <taxon>Ecdysozoa</taxon>
        <taxon>Nematoda</taxon>
        <taxon>Chromadorea</taxon>
        <taxon>Rhabditida</taxon>
        <taxon>Rhabditina</taxon>
        <taxon>Rhabditomorpha</taxon>
        <taxon>Rhabditoidea</taxon>
        <taxon>Rhabditidae</taxon>
        <taxon>Diploscapter</taxon>
    </lineage>
</organism>
<reference evidence="2 3" key="1">
    <citation type="journal article" date="2017" name="Curr. Biol.">
        <title>Genome architecture and evolution of a unichromosomal asexual nematode.</title>
        <authorList>
            <person name="Fradin H."/>
            <person name="Zegar C."/>
            <person name="Gutwein M."/>
            <person name="Lucas J."/>
            <person name="Kovtun M."/>
            <person name="Corcoran D."/>
            <person name="Baugh L.R."/>
            <person name="Kiontke K."/>
            <person name="Gunsalus K."/>
            <person name="Fitch D.H."/>
            <person name="Piano F."/>
        </authorList>
    </citation>
    <scope>NUCLEOTIDE SEQUENCE [LARGE SCALE GENOMIC DNA]</scope>
    <source>
        <strain evidence="2">PF1309</strain>
    </source>
</reference>
<protein>
    <submittedName>
        <fullName evidence="2">Uncharacterized protein</fullName>
    </submittedName>
</protein>
<accession>A0A2A2M5C0</accession>
<gene>
    <name evidence="2" type="ORF">WR25_27106</name>
</gene>
<sequence length="112" mass="12154">MMPLVTMRQNNRYWPGLKRSGSSITNMPCSGAPGNGRRNQGWPILRRLIGQSTPRRRVRRWACRAVRSALPNGCRSPSSTPAQPCSRPRISASQASTPSAPPLRQASSASAA</sequence>